<evidence type="ECO:0000256" key="2">
    <source>
        <dbReference type="ARBA" id="ARBA00022448"/>
    </source>
</evidence>
<dbReference type="Gene3D" id="3.40.50.300">
    <property type="entry name" value="P-loop containing nucleotide triphosphate hydrolases"/>
    <property type="match status" value="2"/>
</dbReference>
<accession>A0A3R5QV91</accession>
<evidence type="ECO:0000256" key="4">
    <source>
        <dbReference type="ARBA" id="ARBA00022737"/>
    </source>
</evidence>
<dbReference type="SUPFAM" id="SSF52540">
    <property type="entry name" value="P-loop containing nucleoside triphosphate hydrolases"/>
    <property type="match status" value="2"/>
</dbReference>
<reference evidence="10 11" key="1">
    <citation type="submission" date="2018-01" db="EMBL/GenBank/DDBJ databases">
        <title>Genome Sequencing and Assembly of Anaerobacter polyendosporus strain CT4.</title>
        <authorList>
            <person name="Tachaapaikoon C."/>
            <person name="Sutheeworapong S."/>
            <person name="Jenjaroenpun P."/>
            <person name="Wongsurawat T."/>
            <person name="Nookeaw I."/>
            <person name="Cheawchanlertfa P."/>
            <person name="Kosugi A."/>
            <person name="Cheevadhanarak S."/>
            <person name="Ratanakhanokchai K."/>
        </authorList>
    </citation>
    <scope>NUCLEOTIDE SEQUENCE [LARGE SCALE GENOMIC DNA]</scope>
    <source>
        <strain evidence="10 11">CT4</strain>
    </source>
</reference>
<keyword evidence="8" id="KW-0472">Membrane</keyword>
<evidence type="ECO:0000256" key="6">
    <source>
        <dbReference type="ARBA" id="ARBA00022840"/>
    </source>
</evidence>
<keyword evidence="3" id="KW-1003">Cell membrane</keyword>
<keyword evidence="2" id="KW-0813">Transport</keyword>
<evidence type="ECO:0000313" key="11">
    <source>
        <dbReference type="Proteomes" id="UP000286268"/>
    </source>
</evidence>
<evidence type="ECO:0000313" key="10">
    <source>
        <dbReference type="EMBL" id="QAA30262.1"/>
    </source>
</evidence>
<keyword evidence="6 10" id="KW-0067">ATP-binding</keyword>
<keyword evidence="11" id="KW-1185">Reference proteome</keyword>
<keyword evidence="5" id="KW-0547">Nucleotide-binding</keyword>
<name>A0A3R5QV91_9CLOT</name>
<dbReference type="FunFam" id="3.40.50.300:FF:000127">
    <property type="entry name" value="Ribose import ATP-binding protein RbsA"/>
    <property type="match status" value="1"/>
</dbReference>
<keyword evidence="7" id="KW-1278">Translocase</keyword>
<dbReference type="Pfam" id="PF00005">
    <property type="entry name" value="ABC_tran"/>
    <property type="match status" value="2"/>
</dbReference>
<protein>
    <submittedName>
        <fullName evidence="10">Sugar ABC transporter ATP-binding protein</fullName>
    </submittedName>
</protein>
<dbReference type="SMART" id="SM00382">
    <property type="entry name" value="AAA"/>
    <property type="match status" value="2"/>
</dbReference>
<dbReference type="GO" id="GO:0005524">
    <property type="term" value="F:ATP binding"/>
    <property type="evidence" value="ECO:0007669"/>
    <property type="project" value="UniProtKB-KW"/>
</dbReference>
<dbReference type="PANTHER" id="PTHR43790">
    <property type="entry name" value="CARBOHYDRATE TRANSPORT ATP-BINDING PROTEIN MG119-RELATED"/>
    <property type="match status" value="1"/>
</dbReference>
<dbReference type="PROSITE" id="PS50893">
    <property type="entry name" value="ABC_TRANSPORTER_2"/>
    <property type="match status" value="2"/>
</dbReference>
<proteinExistence type="predicted"/>
<feature type="domain" description="ABC transporter" evidence="9">
    <location>
        <begin position="8"/>
        <end position="244"/>
    </location>
</feature>
<evidence type="ECO:0000256" key="1">
    <source>
        <dbReference type="ARBA" id="ARBA00004202"/>
    </source>
</evidence>
<dbReference type="PROSITE" id="PS00211">
    <property type="entry name" value="ABC_TRANSPORTER_1"/>
    <property type="match status" value="1"/>
</dbReference>
<evidence type="ECO:0000256" key="3">
    <source>
        <dbReference type="ARBA" id="ARBA00022475"/>
    </source>
</evidence>
<dbReference type="CDD" id="cd03215">
    <property type="entry name" value="ABC_Carb_Monos_II"/>
    <property type="match status" value="1"/>
</dbReference>
<keyword evidence="4" id="KW-0677">Repeat</keyword>
<dbReference type="AlphaFoldDB" id="A0A3R5QV91"/>
<dbReference type="OrthoDB" id="9771863at2"/>
<comment type="subcellular location">
    <subcellularLocation>
        <location evidence="1">Cell membrane</location>
        <topology evidence="1">Peripheral membrane protein</topology>
    </subcellularLocation>
</comment>
<evidence type="ECO:0000256" key="5">
    <source>
        <dbReference type="ARBA" id="ARBA00022741"/>
    </source>
</evidence>
<feature type="domain" description="ABC transporter" evidence="9">
    <location>
        <begin position="262"/>
        <end position="505"/>
    </location>
</feature>
<dbReference type="InterPro" id="IPR003593">
    <property type="entry name" value="AAA+_ATPase"/>
</dbReference>
<dbReference type="InterPro" id="IPR017871">
    <property type="entry name" value="ABC_transporter-like_CS"/>
</dbReference>
<evidence type="ECO:0000256" key="7">
    <source>
        <dbReference type="ARBA" id="ARBA00022967"/>
    </source>
</evidence>
<dbReference type="InterPro" id="IPR027417">
    <property type="entry name" value="P-loop_NTPase"/>
</dbReference>
<dbReference type="Proteomes" id="UP000286268">
    <property type="component" value="Chromosome"/>
</dbReference>
<evidence type="ECO:0000259" key="9">
    <source>
        <dbReference type="PROSITE" id="PS50893"/>
    </source>
</evidence>
<organism evidence="10 11">
    <name type="scientific">Clostridium manihotivorum</name>
    <dbReference type="NCBI Taxonomy" id="2320868"/>
    <lineage>
        <taxon>Bacteria</taxon>
        <taxon>Bacillati</taxon>
        <taxon>Bacillota</taxon>
        <taxon>Clostridia</taxon>
        <taxon>Eubacteriales</taxon>
        <taxon>Clostridiaceae</taxon>
        <taxon>Clostridium</taxon>
    </lineage>
</organism>
<dbReference type="EMBL" id="CP025746">
    <property type="protein sequence ID" value="QAA30262.1"/>
    <property type="molecule type" value="Genomic_DNA"/>
</dbReference>
<dbReference type="InterPro" id="IPR003439">
    <property type="entry name" value="ABC_transporter-like_ATP-bd"/>
</dbReference>
<dbReference type="InterPro" id="IPR050107">
    <property type="entry name" value="ABC_carbohydrate_import_ATPase"/>
</dbReference>
<dbReference type="KEGG" id="cmah:C1I91_00360"/>
<dbReference type="GO" id="GO:0005886">
    <property type="term" value="C:plasma membrane"/>
    <property type="evidence" value="ECO:0007669"/>
    <property type="project" value="UniProtKB-SubCell"/>
</dbReference>
<dbReference type="GO" id="GO:0016887">
    <property type="term" value="F:ATP hydrolysis activity"/>
    <property type="evidence" value="ECO:0007669"/>
    <property type="project" value="InterPro"/>
</dbReference>
<sequence length="508" mass="56695">MPDNNIVLEMKGISKSFPGVKALSNVDFQLRKGEIHTLMGQNGAGKSTLIKVLTGVYEIDEGTILLSGKEVKITSTHDAQENGISTVYQEVNLCPNLTVAENIYIGREPMKRGHIDWNVMNKNAEKLLEERLNLKIDVKRLLSGYSVAIQQMVAIARAVDISNGILILDEPTSSLDSNEVKQLFKVMRKLKAEGMSMVFVTHFMDQVYEISDRITVLRNGNFIGTYEAEKLPQMDLISKMIGKNYEEMQKANDVTRKYNIKDKAEALAKAKGFGRKGTIEPFDIDVRKGEVLGLAGLLGSGRTECARLLFGIDRSDHGTVTINGKEYSYIYPQKAIKEGLGFCPEDRKIEGIVGQLTIRENIVLALQSNKGIFKYIPMKKQQEIAQKYIELLNIKTPSTEQRIDNLSGGNQQKVILGRWLATNPQLLILDEPTRGIDIGAKDEIKRLVRELAKDGMTIIFISSELQEMVSCCDRVLVLRDRKIIGELVGEEIQESTILQTIAEGGMLA</sequence>
<evidence type="ECO:0000256" key="8">
    <source>
        <dbReference type="ARBA" id="ARBA00023136"/>
    </source>
</evidence>
<dbReference type="CDD" id="cd03216">
    <property type="entry name" value="ABC_Carb_Monos_I"/>
    <property type="match status" value="1"/>
</dbReference>
<dbReference type="PANTHER" id="PTHR43790:SF9">
    <property type="entry name" value="GALACTOFURANOSE TRANSPORTER ATP-BINDING PROTEIN YTFR"/>
    <property type="match status" value="1"/>
</dbReference>
<gene>
    <name evidence="10" type="ORF">C1I91_00360</name>
</gene>